<proteinExistence type="inferred from homology"/>
<accession>A1RDF9</accession>
<dbReference type="Gene3D" id="3.40.50.720">
    <property type="entry name" value="NAD(P)-binding Rossmann-like Domain"/>
    <property type="match status" value="2"/>
</dbReference>
<feature type="domain" description="D-isomer specific 2-hydroxyacid dehydrogenase NAD-binding" evidence="6">
    <location>
        <begin position="104"/>
        <end position="288"/>
    </location>
</feature>
<evidence type="ECO:0000313" key="8">
    <source>
        <dbReference type="Proteomes" id="UP000000637"/>
    </source>
</evidence>
<evidence type="ECO:0000256" key="1">
    <source>
        <dbReference type="ARBA" id="ARBA00005854"/>
    </source>
</evidence>
<dbReference type="SUPFAM" id="SSF51735">
    <property type="entry name" value="NAD(P)-binding Rossmann-fold domains"/>
    <property type="match status" value="1"/>
</dbReference>
<dbReference type="EMBL" id="CP000476">
    <property type="protein sequence ID" value="ABM10794.1"/>
    <property type="molecule type" value="Genomic_DNA"/>
</dbReference>
<dbReference type="PROSITE" id="PS00671">
    <property type="entry name" value="D_2_HYDROXYACID_DH_3"/>
    <property type="match status" value="1"/>
</dbReference>
<organism evidence="7 8">
    <name type="scientific">Paenarthrobacter aurescens (strain TC1)</name>
    <dbReference type="NCBI Taxonomy" id="290340"/>
    <lineage>
        <taxon>Bacteria</taxon>
        <taxon>Bacillati</taxon>
        <taxon>Actinomycetota</taxon>
        <taxon>Actinomycetes</taxon>
        <taxon>Micrococcales</taxon>
        <taxon>Micrococcaceae</taxon>
        <taxon>Paenarthrobacter</taxon>
    </lineage>
</organism>
<reference evidence="7 8" key="1">
    <citation type="journal article" date="2006" name="PLoS Genet.">
        <title>Secrets of soil survival revealed by the genome sequence of Arthrobacter aurescens TC1.</title>
        <authorList>
            <person name="Mongodin E.F."/>
            <person name="Shapir N."/>
            <person name="Daugherty S.C."/>
            <person name="DeBoy R.T."/>
            <person name="Emerson J.B."/>
            <person name="Shvartzbeyn A."/>
            <person name="Radune D."/>
            <person name="Vamathevan J."/>
            <person name="Riggs F."/>
            <person name="Grinberg V."/>
            <person name="Khouri H."/>
            <person name="Wackett L.P."/>
            <person name="Nelson K.E."/>
            <person name="Sadowsky M.J."/>
        </authorList>
    </citation>
    <scope>NUCLEOTIDE SEQUENCE [LARGE SCALE GENOMIC DNA]</scope>
    <source>
        <strain evidence="7 8">TC1</strain>
    </source>
</reference>
<dbReference type="InterPro" id="IPR050857">
    <property type="entry name" value="D-2-hydroxyacid_DH"/>
</dbReference>
<dbReference type="FunFam" id="3.40.50.720:FF:000203">
    <property type="entry name" value="D-3-phosphoglycerate dehydrogenase (SerA)"/>
    <property type="match status" value="1"/>
</dbReference>
<dbReference type="AlphaFoldDB" id="A1RDF9"/>
<dbReference type="SUPFAM" id="SSF52283">
    <property type="entry name" value="Formate/glycerate dehydrogenase catalytic domain-like"/>
    <property type="match status" value="1"/>
</dbReference>
<evidence type="ECO:0000259" key="6">
    <source>
        <dbReference type="Pfam" id="PF02826"/>
    </source>
</evidence>
<dbReference type="InterPro" id="IPR006140">
    <property type="entry name" value="D-isomer_DH_NAD-bd"/>
</dbReference>
<keyword evidence="7" id="KW-0614">Plasmid</keyword>
<dbReference type="InterPro" id="IPR029753">
    <property type="entry name" value="D-isomer_DH_CS"/>
</dbReference>
<dbReference type="eggNOG" id="COG1052">
    <property type="taxonomic scope" value="Bacteria"/>
</dbReference>
<sequence length="329" mass="34824">MTEIYISDVIHEDVLADIRKNAIVHVGYGPDKVNYLDISENIDGVILRAETFTREMIEASPRLKIIARHGVGTDNVDIPAASEHSVWVTSTPGSNSNAVAEHVFSLLLSLTRRIIPAANRVLAGTWAEGRGDLVGFELSGRTLGIVGFGAIGKRVATIANGFGMRVLASDPIATAADAEAAGAVLVELDTLYDGADIITLHAPLLSGTRHMISPRELAMMKPSAIIINTSRGGLIDEDALVTALTNGTLAGAALDVLEAESIDMKDPLTHNSVPLHEVPNLLVTPHIAGQTQEAFQEAGTRSWSEVRAVLAGTTPAFPVNANDLRKVPA</sequence>
<comment type="similarity">
    <text evidence="1 4">Belongs to the D-isomer specific 2-hydroxyacid dehydrogenase family.</text>
</comment>
<protein>
    <submittedName>
        <fullName evidence="7">D-isomer specific 2-hydroxyacid dehydrogenase family protein</fullName>
    </submittedName>
</protein>
<evidence type="ECO:0000256" key="2">
    <source>
        <dbReference type="ARBA" id="ARBA00023002"/>
    </source>
</evidence>
<dbReference type="Proteomes" id="UP000000637">
    <property type="component" value="Plasmid pTC2"/>
</dbReference>
<dbReference type="InterPro" id="IPR036291">
    <property type="entry name" value="NAD(P)-bd_dom_sf"/>
</dbReference>
<keyword evidence="3" id="KW-0520">NAD</keyword>
<gene>
    <name evidence="7" type="ordered locus">AAur_pTC20110</name>
</gene>
<dbReference type="PANTHER" id="PTHR42789">
    <property type="entry name" value="D-ISOMER SPECIFIC 2-HYDROXYACID DEHYDROGENASE FAMILY PROTEIN (AFU_ORTHOLOGUE AFUA_6G10090)"/>
    <property type="match status" value="1"/>
</dbReference>
<dbReference type="Pfam" id="PF00389">
    <property type="entry name" value="2-Hacid_dh"/>
    <property type="match status" value="1"/>
</dbReference>
<feature type="domain" description="D-isomer specific 2-hydroxyacid dehydrogenase catalytic" evidence="5">
    <location>
        <begin position="5"/>
        <end position="320"/>
    </location>
</feature>
<dbReference type="GO" id="GO:0016616">
    <property type="term" value="F:oxidoreductase activity, acting on the CH-OH group of donors, NAD or NADP as acceptor"/>
    <property type="evidence" value="ECO:0007669"/>
    <property type="project" value="InterPro"/>
</dbReference>
<dbReference type="CDD" id="cd12173">
    <property type="entry name" value="PGDH_4"/>
    <property type="match status" value="1"/>
</dbReference>
<evidence type="ECO:0000259" key="5">
    <source>
        <dbReference type="Pfam" id="PF00389"/>
    </source>
</evidence>
<evidence type="ECO:0000256" key="4">
    <source>
        <dbReference type="RuleBase" id="RU003719"/>
    </source>
</evidence>
<dbReference type="GO" id="GO:0051287">
    <property type="term" value="F:NAD binding"/>
    <property type="evidence" value="ECO:0007669"/>
    <property type="project" value="InterPro"/>
</dbReference>
<dbReference type="KEGG" id="aau:AAur_pTC20110"/>
<keyword evidence="2 4" id="KW-0560">Oxidoreductase</keyword>
<dbReference type="RefSeq" id="WP_011777178.1">
    <property type="nucleotide sequence ID" value="NC_008713.1"/>
</dbReference>
<evidence type="ECO:0000313" key="7">
    <source>
        <dbReference type="EMBL" id="ABM10794.1"/>
    </source>
</evidence>
<dbReference type="PROSITE" id="PS00670">
    <property type="entry name" value="D_2_HYDROXYACID_DH_2"/>
    <property type="match status" value="1"/>
</dbReference>
<name>A1RDF9_PAEAT</name>
<dbReference type="Pfam" id="PF02826">
    <property type="entry name" value="2-Hacid_dh_C"/>
    <property type="match status" value="1"/>
</dbReference>
<dbReference type="HOGENOM" id="CLU_019796_1_3_11"/>
<dbReference type="PANTHER" id="PTHR42789:SF1">
    <property type="entry name" value="D-ISOMER SPECIFIC 2-HYDROXYACID DEHYDROGENASE FAMILY PROTEIN (AFU_ORTHOLOGUE AFUA_6G10090)"/>
    <property type="match status" value="1"/>
</dbReference>
<evidence type="ECO:0000256" key="3">
    <source>
        <dbReference type="ARBA" id="ARBA00023027"/>
    </source>
</evidence>
<dbReference type="InterPro" id="IPR006139">
    <property type="entry name" value="D-isomer_2_OHA_DH_cat_dom"/>
</dbReference>
<geneLocation type="plasmid" evidence="7 8">
    <name>pTC2</name>
</geneLocation>
<dbReference type="OrthoDB" id="9793626at2"/>
<keyword evidence="8" id="KW-1185">Reference proteome</keyword>